<reference evidence="2 5" key="3">
    <citation type="journal article" date="2022" name="G3 (Bethesda)">
        <title>Whole-genome sequence and methylome profiling of the almond [Prunus dulcis (Mill.) D.A. Webb] cultivar 'Nonpareil'.</title>
        <authorList>
            <person name="D'Amico-Willman K.M."/>
            <person name="Ouma W.Z."/>
            <person name="Meulia T."/>
            <person name="Sideli G.M."/>
            <person name="Gradziel T.M."/>
            <person name="Fresnedo-Ramirez J."/>
        </authorList>
    </citation>
    <scope>NUCLEOTIDE SEQUENCE [LARGE SCALE GENOMIC DNA]</scope>
    <source>
        <strain evidence="2">Clone GOH B32 T37-40</strain>
    </source>
</reference>
<reference evidence="3" key="1">
    <citation type="submission" date="2019-07" db="EMBL/GenBank/DDBJ databases">
        <authorList>
            <person name="Alioto T."/>
            <person name="Alioto T."/>
            <person name="Gomez Garrido J."/>
        </authorList>
    </citation>
    <scope>NUCLEOTIDE SEQUENCE</scope>
</reference>
<dbReference type="Proteomes" id="UP000327085">
    <property type="component" value="Chromosome 7"/>
</dbReference>
<dbReference type="GO" id="GO:0016301">
    <property type="term" value="F:kinase activity"/>
    <property type="evidence" value="ECO:0007669"/>
    <property type="project" value="UniProtKB-KW"/>
</dbReference>
<sequence length="161" mass="17753">MENLNRYLGRPKEEIESLRSQVDAGIKCVLEISKSKKGKYIWSMSHHQLSALDASLKRLHEKLVAQTARNGMETLLCTRMIFGLVVVIALVALLLLWGNGLIRLHAKESPGLKITENSLVNMDKASTIRVNHAERNWLESVFAGGSCGYSTNSSGAGFLLS</sequence>
<keyword evidence="1" id="KW-0812">Transmembrane</keyword>
<proteinExistence type="predicted"/>
<keyword evidence="1" id="KW-0472">Membrane</keyword>
<keyword evidence="3" id="KW-0418">Kinase</keyword>
<dbReference type="Gramene" id="VVA09574">
    <property type="protein sequence ID" value="VVA09574"/>
    <property type="gene ID" value="Prudul26B005568"/>
</dbReference>
<protein>
    <submittedName>
        <fullName evidence="3">PREDICTED: inactive receptor kinase At3g08680</fullName>
    </submittedName>
</protein>
<keyword evidence="3" id="KW-0808">Transferase</keyword>
<dbReference type="Proteomes" id="UP001054821">
    <property type="component" value="Chromosome 7"/>
</dbReference>
<organism evidence="3 4">
    <name type="scientific">Prunus dulcis</name>
    <name type="common">Almond</name>
    <name type="synonym">Amygdalus dulcis</name>
    <dbReference type="NCBI Taxonomy" id="3755"/>
    <lineage>
        <taxon>Eukaryota</taxon>
        <taxon>Viridiplantae</taxon>
        <taxon>Streptophyta</taxon>
        <taxon>Embryophyta</taxon>
        <taxon>Tracheophyta</taxon>
        <taxon>Spermatophyta</taxon>
        <taxon>Magnoliopsida</taxon>
        <taxon>eudicotyledons</taxon>
        <taxon>Gunneridae</taxon>
        <taxon>Pentapetalae</taxon>
        <taxon>rosids</taxon>
        <taxon>fabids</taxon>
        <taxon>Rosales</taxon>
        <taxon>Rosaceae</taxon>
        <taxon>Amygdaloideae</taxon>
        <taxon>Amygdaleae</taxon>
        <taxon>Prunus</taxon>
    </lineage>
</organism>
<reference evidence="4" key="2">
    <citation type="journal article" date="2020" name="Plant J.">
        <title>Transposons played a major role in the diversification between the closely related almond and peach genomes: results from the almond genome sequence.</title>
        <authorList>
            <person name="Alioto T."/>
            <person name="Alexiou K.G."/>
            <person name="Bardil A."/>
            <person name="Barteri F."/>
            <person name="Castanera R."/>
            <person name="Cruz F."/>
            <person name="Dhingra A."/>
            <person name="Duval H."/>
            <person name="Fernandez I Marti A."/>
            <person name="Frias L."/>
            <person name="Galan B."/>
            <person name="Garcia J.L."/>
            <person name="Howad W."/>
            <person name="Gomez-Garrido J."/>
            <person name="Gut M."/>
            <person name="Julca I."/>
            <person name="Morata J."/>
            <person name="Puigdomenech P."/>
            <person name="Ribeca P."/>
            <person name="Rubio Cabetas M.J."/>
            <person name="Vlasova A."/>
            <person name="Wirthensohn M."/>
            <person name="Garcia-Mas J."/>
            <person name="Gabaldon T."/>
            <person name="Casacuberta J.M."/>
            <person name="Arus P."/>
        </authorList>
    </citation>
    <scope>NUCLEOTIDE SEQUENCE [LARGE SCALE GENOMIC DNA]</scope>
    <source>
        <strain evidence="4">cv. Texas</strain>
    </source>
</reference>
<dbReference type="AlphaFoldDB" id="A0A5E4E1G7"/>
<evidence type="ECO:0000313" key="3">
    <source>
        <dbReference type="EMBL" id="VVA09574.1"/>
    </source>
</evidence>
<evidence type="ECO:0000256" key="1">
    <source>
        <dbReference type="SAM" id="Phobius"/>
    </source>
</evidence>
<evidence type="ECO:0000313" key="4">
    <source>
        <dbReference type="Proteomes" id="UP000327085"/>
    </source>
</evidence>
<keyword evidence="1" id="KW-1133">Transmembrane helix</keyword>
<name>A0A5E4E1G7_PRUDU</name>
<keyword evidence="5" id="KW-1185">Reference proteome</keyword>
<gene>
    <name evidence="3" type="ORF">ALMOND_2B005568</name>
    <name evidence="2" type="ORF">L3X38_039113</name>
</gene>
<dbReference type="EMBL" id="CABIKO010000001">
    <property type="protein sequence ID" value="VVA09574.1"/>
    <property type="molecule type" value="Genomic_DNA"/>
</dbReference>
<accession>A0A5E4E1G7</accession>
<dbReference type="InParanoid" id="A0A5E4E1G7"/>
<evidence type="ECO:0000313" key="5">
    <source>
        <dbReference type="Proteomes" id="UP001054821"/>
    </source>
</evidence>
<keyword evidence="3" id="KW-0675">Receptor</keyword>
<dbReference type="EMBL" id="JAJFAZ020000007">
    <property type="protein sequence ID" value="KAI5319405.1"/>
    <property type="molecule type" value="Genomic_DNA"/>
</dbReference>
<evidence type="ECO:0000313" key="2">
    <source>
        <dbReference type="EMBL" id="KAI5319405.1"/>
    </source>
</evidence>
<feature type="transmembrane region" description="Helical" evidence="1">
    <location>
        <begin position="80"/>
        <end position="97"/>
    </location>
</feature>